<accession>A0A6G0X7Y9</accession>
<protein>
    <recommendedName>
        <fullName evidence="4">START domain-containing protein</fullName>
    </recommendedName>
</protein>
<evidence type="ECO:0000313" key="3">
    <source>
        <dbReference type="Proteomes" id="UP000481153"/>
    </source>
</evidence>
<dbReference type="Proteomes" id="UP000481153">
    <property type="component" value="Unassembled WGS sequence"/>
</dbReference>
<keyword evidence="1" id="KW-0175">Coiled coil</keyword>
<evidence type="ECO:0000256" key="1">
    <source>
        <dbReference type="SAM" id="Coils"/>
    </source>
</evidence>
<dbReference type="VEuPathDB" id="FungiDB:AeMF1_005028"/>
<keyword evidence="3" id="KW-1185">Reference proteome</keyword>
<organism evidence="2 3">
    <name type="scientific">Aphanomyces euteiches</name>
    <dbReference type="NCBI Taxonomy" id="100861"/>
    <lineage>
        <taxon>Eukaryota</taxon>
        <taxon>Sar</taxon>
        <taxon>Stramenopiles</taxon>
        <taxon>Oomycota</taxon>
        <taxon>Saprolegniomycetes</taxon>
        <taxon>Saprolegniales</taxon>
        <taxon>Verrucalvaceae</taxon>
        <taxon>Aphanomyces</taxon>
    </lineage>
</organism>
<evidence type="ECO:0000313" key="2">
    <source>
        <dbReference type="EMBL" id="KAF0736020.1"/>
    </source>
</evidence>
<name>A0A6G0X7Y9_9STRA</name>
<dbReference type="EMBL" id="VJMJ01000090">
    <property type="protein sequence ID" value="KAF0736020.1"/>
    <property type="molecule type" value="Genomic_DNA"/>
</dbReference>
<comment type="caution">
    <text evidence="2">The sequence shown here is derived from an EMBL/GenBank/DDBJ whole genome shotgun (WGS) entry which is preliminary data.</text>
</comment>
<proteinExistence type="predicted"/>
<evidence type="ECO:0008006" key="4">
    <source>
        <dbReference type="Google" id="ProtNLM"/>
    </source>
</evidence>
<reference evidence="2 3" key="1">
    <citation type="submission" date="2019-07" db="EMBL/GenBank/DDBJ databases">
        <title>Genomics analysis of Aphanomyces spp. identifies a new class of oomycete effector associated with host adaptation.</title>
        <authorList>
            <person name="Gaulin E."/>
        </authorList>
    </citation>
    <scope>NUCLEOTIDE SEQUENCE [LARGE SCALE GENOMIC DNA]</scope>
    <source>
        <strain evidence="2 3">ATCC 201684</strain>
    </source>
</reference>
<dbReference type="AlphaFoldDB" id="A0A6G0X7Y9"/>
<sequence length="427" mass="49527">MDCDVLDGQEWTLLHDSTSRISTPIAAESLNHAGDHEMWTSVYNLLHEKPDKEVPFDDDDSSKRVPKTKRIRVYTNKAEVQQLEDEIQALEAKLDESKRADESRSNVSAWERAARHQRVLKNKSVEENQQLQIAIRERNHHIERLQKHVLQLPRWTAYPGEMIQEASHCIPADPVRRIAALHRLVDQFYSRLQTTFIQAGAFNLRQAVTKCEQVDLPHNQLGFRFVHHMTIPASSQLLARECWKAMYTPLQPIRHLETETASWERVDERTVYTTYSARLGSITSHSNIVRKFYEEPNRSVIAWTTTTEDALVIRQPTDIMHDSKSFWQFTPHPDDPETTSVTMVAHANLSVHLEHKDMKHFQPAQVMAAMEQLFVVQKNKSQPDDTIPIFEPFIQRSHRLKERVVHAVKQVLGSRKYLKDAPDHAKI</sequence>
<feature type="coiled-coil region" evidence="1">
    <location>
        <begin position="73"/>
        <end position="100"/>
    </location>
</feature>
<gene>
    <name evidence="2" type="ORF">Ae201684_007608</name>
</gene>